<comment type="subcellular location">
    <subcellularLocation>
        <location evidence="1">Secreted</location>
    </subcellularLocation>
</comment>
<dbReference type="InterPro" id="IPR001478">
    <property type="entry name" value="PDZ"/>
</dbReference>
<dbReference type="OrthoDB" id="77175at2759"/>
<accession>A0A0P1A5G3</accession>
<dbReference type="AlphaFoldDB" id="A0A0P1A5G3"/>
<dbReference type="OMA" id="FKILATM"/>
<evidence type="ECO:0000313" key="6">
    <source>
        <dbReference type="Proteomes" id="UP000054928"/>
    </source>
</evidence>
<feature type="region of interest" description="Disordered" evidence="3">
    <location>
        <begin position="918"/>
        <end position="948"/>
    </location>
</feature>
<feature type="compositionally biased region" description="Low complexity" evidence="3">
    <location>
        <begin position="666"/>
        <end position="678"/>
    </location>
</feature>
<feature type="compositionally biased region" description="Basic and acidic residues" evidence="3">
    <location>
        <begin position="487"/>
        <end position="532"/>
    </location>
</feature>
<dbReference type="SUPFAM" id="SSF50156">
    <property type="entry name" value="PDZ domain-like"/>
    <property type="match status" value="2"/>
</dbReference>
<feature type="domain" description="PDZ" evidence="4">
    <location>
        <begin position="1082"/>
        <end position="1157"/>
    </location>
</feature>
<dbReference type="Proteomes" id="UP000054928">
    <property type="component" value="Unassembled WGS sequence"/>
</dbReference>
<evidence type="ECO:0000256" key="3">
    <source>
        <dbReference type="SAM" id="MobiDB-lite"/>
    </source>
</evidence>
<feature type="compositionally biased region" description="Polar residues" evidence="3">
    <location>
        <begin position="621"/>
        <end position="665"/>
    </location>
</feature>
<dbReference type="GeneID" id="36404526"/>
<dbReference type="SMART" id="SM00228">
    <property type="entry name" value="PDZ"/>
    <property type="match status" value="2"/>
</dbReference>
<keyword evidence="6" id="KW-1185">Reference proteome</keyword>
<dbReference type="PANTHER" id="PTHR47246:SF1">
    <property type="entry name" value="MUCIN-19"/>
    <property type="match status" value="1"/>
</dbReference>
<keyword evidence="2" id="KW-0964">Secreted</keyword>
<sequence length="1168" mass="131475">MKKMSRKPFRGGPLFSSKASGSTTSHGSSNSSPSMSSTGSNGSTRRTTWADKIREKLPPLGENEYEVLWERGVLGVIFLESEKDGIPYVSKATESCISTAVSQGDILTYVNVVRSKDHSFSDFFKILATMKKPVLLRFERLSASTPSSDDDEASQLFSAQRSGAGNPINATSQVARQNLSHLDEREPTGRLRRVNSVHKDQKPIQATRDTSWRVPNAKESRNMEHLAQSSGSHGSNGAYDQFTASHPHRHLSHTKDHVASGDSVIPNKNGSCSPLNPHEYEVYWETGSLGLFFAENRLTSLPVVTRSTTSANPVVRRTVAVNDTLVSANGVKSADYSFEAFFACLQQMSKPVRLVLRRKQPNEQVVIVKQVGHEQDPKREFSKSRELQQRKQQHIRENHQEQQQREQHQREQQREQHQREQQQREQHQREQQQREQHQREQQQREQHQREQHQREQHQREQQQREQHQREQQQREQQQREQQQLHAQRREQQHEQQQHEKQQREQRQRDQQQREHDLREKQLHELHERKQQECEEQQDNLLQEVVSPVIADSNPATLGSPVHGQPHQDLISSPVVRRASTPPSRPPSPQARRVSTPNNRDSHHASNANMQTSPLGSPVAPQKTTLAKSMSSTNHDTSPRIQQPKMTQSSPMADNSPNIGSSPKVNSSPLMSPSPQSSMTDIDEELSNITSRSSDFHDKENHFLAERKESELLTKESVHIAGVADGRRSRNGSEDMQLHHTVSVVHDDEPTTSPTAAEMAYSSLAESWNLPEDKVLSPSVMTEMTEAEEDIDIAAPVPLNDAHSDMTNHANVAVEPELGGADIADDVEVVEDGLFSEVSKTAEETLLAEEAELAEKDVYDETMDFVEERDPAIPLHSEINSPEDDVEVGMLADAEVEIAIEEIECEVDANDAWDFEQHGSDLEKKNDSSSADVTSRDENLHSIQRRSSIDGALRAESSKVDFADASESADEFTNDRDISSEIDTVDDDIMMRQGLKDKAETSQPRPAKTSLNANLAKYKKKGKTSRGVIKLPALTEEQAQTVPLLAPNAVNTTVQVRGRPKPKSTMADTPDSTTYLVKWKENRSIGLQLKEVRLAKGTYPLIMDVCHEPCCELLRHICVGDVILEINGRNTSTMGVKKTVNFLRTCTKTTLMKIRHGPGFVNERVSATV</sequence>
<name>A0A0P1A5G3_PLAHL</name>
<proteinExistence type="predicted"/>
<evidence type="ECO:0000259" key="4">
    <source>
        <dbReference type="SMART" id="SM00228"/>
    </source>
</evidence>
<evidence type="ECO:0000256" key="2">
    <source>
        <dbReference type="ARBA" id="ARBA00022525"/>
    </source>
</evidence>
<reference evidence="6" key="1">
    <citation type="submission" date="2014-09" db="EMBL/GenBank/DDBJ databases">
        <authorList>
            <person name="Sharma Rahul"/>
            <person name="Thines Marco"/>
        </authorList>
    </citation>
    <scope>NUCLEOTIDE SEQUENCE [LARGE SCALE GENOMIC DNA]</scope>
</reference>
<evidence type="ECO:0000256" key="1">
    <source>
        <dbReference type="ARBA" id="ARBA00004613"/>
    </source>
</evidence>
<feature type="region of interest" description="Disordered" evidence="3">
    <location>
        <begin position="1"/>
        <end position="50"/>
    </location>
</feature>
<dbReference type="Gene3D" id="2.30.42.10">
    <property type="match status" value="1"/>
</dbReference>
<feature type="region of interest" description="Disordered" evidence="3">
    <location>
        <begin position="179"/>
        <end position="208"/>
    </location>
</feature>
<dbReference type="PANTHER" id="PTHR47246">
    <property type="entry name" value="MUCIN-19"/>
    <property type="match status" value="1"/>
</dbReference>
<feature type="compositionally biased region" description="Low complexity" evidence="3">
    <location>
        <begin position="571"/>
        <end position="581"/>
    </location>
</feature>
<feature type="region of interest" description="Disordered" evidence="3">
    <location>
        <begin position="369"/>
        <end position="680"/>
    </location>
</feature>
<dbReference type="EMBL" id="CCYD01000041">
    <property type="protein sequence ID" value="CEG35345.1"/>
    <property type="molecule type" value="Genomic_DNA"/>
</dbReference>
<feature type="compositionally biased region" description="Low complexity" evidence="3">
    <location>
        <begin position="16"/>
        <end position="44"/>
    </location>
</feature>
<dbReference type="STRING" id="4781.A0A0P1A5G3"/>
<protein>
    <submittedName>
        <fullName evidence="5">Isoform h</fullName>
    </submittedName>
</protein>
<feature type="domain" description="PDZ" evidence="4">
    <location>
        <begin position="287"/>
        <end position="360"/>
    </location>
</feature>
<dbReference type="InterPro" id="IPR036034">
    <property type="entry name" value="PDZ_sf"/>
</dbReference>
<dbReference type="RefSeq" id="XP_024571714.1">
    <property type="nucleotide sequence ID" value="XM_024723148.1"/>
</dbReference>
<feature type="compositionally biased region" description="Polar residues" evidence="3">
    <location>
        <begin position="604"/>
        <end position="614"/>
    </location>
</feature>
<dbReference type="GO" id="GO:0005576">
    <property type="term" value="C:extracellular region"/>
    <property type="evidence" value="ECO:0007669"/>
    <property type="project" value="UniProtKB-SubCell"/>
</dbReference>
<evidence type="ECO:0000313" key="5">
    <source>
        <dbReference type="EMBL" id="CEG35345.1"/>
    </source>
</evidence>
<dbReference type="Pfam" id="PF00595">
    <property type="entry name" value="PDZ"/>
    <property type="match status" value="1"/>
</dbReference>
<organism evidence="5 6">
    <name type="scientific">Plasmopara halstedii</name>
    <name type="common">Downy mildew of sunflower</name>
    <dbReference type="NCBI Taxonomy" id="4781"/>
    <lineage>
        <taxon>Eukaryota</taxon>
        <taxon>Sar</taxon>
        <taxon>Stramenopiles</taxon>
        <taxon>Oomycota</taxon>
        <taxon>Peronosporomycetes</taxon>
        <taxon>Peronosporales</taxon>
        <taxon>Peronosporaceae</taxon>
        <taxon>Plasmopara</taxon>
    </lineage>
</organism>
<feature type="compositionally biased region" description="Basic and acidic residues" evidence="3">
    <location>
        <begin position="371"/>
        <end position="478"/>
    </location>
</feature>